<dbReference type="AlphaFoldDB" id="A0A2N7PKK3"/>
<comment type="caution">
    <text evidence="2">The sequence shown here is derived from an EMBL/GenBank/DDBJ whole genome shotgun (WGS) entry which is preliminary data.</text>
</comment>
<dbReference type="Pfam" id="PF02541">
    <property type="entry name" value="Ppx-GppA"/>
    <property type="match status" value="1"/>
</dbReference>
<feature type="non-terminal residue" evidence="2">
    <location>
        <position position="1"/>
    </location>
</feature>
<protein>
    <recommendedName>
        <fullName evidence="1">Ppx/GppA phosphatase N-terminal domain-containing protein</fullName>
    </recommendedName>
</protein>
<reference evidence="2 3" key="1">
    <citation type="submission" date="2018-01" db="EMBL/GenBank/DDBJ databases">
        <title>Metagenomic assembled genomes from two thermal pools in the Uzon Caldera, Kamchatka, Russia.</title>
        <authorList>
            <person name="Wilkins L."/>
            <person name="Ettinger C."/>
        </authorList>
    </citation>
    <scope>NUCLEOTIDE SEQUENCE [LARGE SCALE GENOMIC DNA]</scope>
    <source>
        <strain evidence="2">ZAV-15</strain>
    </source>
</reference>
<feature type="domain" description="Ppx/GppA phosphatase N-terminal" evidence="1">
    <location>
        <begin position="1"/>
        <end position="121"/>
    </location>
</feature>
<dbReference type="Gene3D" id="3.30.420.150">
    <property type="entry name" value="Exopolyphosphatase. Domain 2"/>
    <property type="match status" value="1"/>
</dbReference>
<dbReference type="EMBL" id="PNIE01000028">
    <property type="protein sequence ID" value="PMP63747.1"/>
    <property type="molecule type" value="Genomic_DNA"/>
</dbReference>
<organism evidence="2 3">
    <name type="scientific">Caldimicrobium thiodismutans</name>
    <dbReference type="NCBI Taxonomy" id="1653476"/>
    <lineage>
        <taxon>Bacteria</taxon>
        <taxon>Pseudomonadati</taxon>
        <taxon>Thermodesulfobacteriota</taxon>
        <taxon>Thermodesulfobacteria</taxon>
        <taxon>Thermodesulfobacteriales</taxon>
        <taxon>Thermodesulfobacteriaceae</taxon>
        <taxon>Caldimicrobium</taxon>
    </lineage>
</organism>
<dbReference type="InterPro" id="IPR003695">
    <property type="entry name" value="Ppx_GppA_N"/>
</dbReference>
<gene>
    <name evidence="2" type="ORF">C0197_01875</name>
</gene>
<sequence length="264" mass="29927">IFIVGSSALVNVKNRDELSKRIKELTGKDLVFITKEEEVFYNIVGAVPDKYWSKALVIDIGSGNTKMGYLEGTDGNRRTVSVEIPYGTVSFTDLIQKKAGSQKEFSLVAEKLSQTEVAQALQRETLRKPALRNRNPVFMVGGIVWAMVTLLYPEKQDAFVKLTQADIERFYREIKSAPDKLLNPDLSKIKDEDKRKWATSQIQAVKDTFSQENLLAGAVLMKRIADTLELKNKKIYFSRYGSWLWGYIASAGVFLEEEKKSIQK</sequence>
<evidence type="ECO:0000313" key="3">
    <source>
        <dbReference type="Proteomes" id="UP000235731"/>
    </source>
</evidence>
<accession>A0A2N7PKK3</accession>
<name>A0A2N7PKK3_9BACT</name>
<proteinExistence type="predicted"/>
<evidence type="ECO:0000259" key="1">
    <source>
        <dbReference type="Pfam" id="PF02541"/>
    </source>
</evidence>
<evidence type="ECO:0000313" key="2">
    <source>
        <dbReference type="EMBL" id="PMP63747.1"/>
    </source>
</evidence>
<dbReference type="Proteomes" id="UP000235731">
    <property type="component" value="Unassembled WGS sequence"/>
</dbReference>